<evidence type="ECO:0000256" key="5">
    <source>
        <dbReference type="ARBA" id="ARBA00012682"/>
    </source>
</evidence>
<comment type="catalytic activity">
    <reaction evidence="15">
        <text>2 superoxide + 2 H(+) = H2O2 + O2</text>
        <dbReference type="Rhea" id="RHEA:20696"/>
        <dbReference type="ChEBI" id="CHEBI:15378"/>
        <dbReference type="ChEBI" id="CHEBI:15379"/>
        <dbReference type="ChEBI" id="CHEBI:16240"/>
        <dbReference type="ChEBI" id="CHEBI:18421"/>
        <dbReference type="EC" id="1.15.1.1"/>
    </reaction>
</comment>
<keyword evidence="8" id="KW-0336">GPI-anchor</keyword>
<evidence type="ECO:0000256" key="10">
    <source>
        <dbReference type="ARBA" id="ARBA00022862"/>
    </source>
</evidence>
<feature type="non-terminal residue" evidence="17">
    <location>
        <position position="1"/>
    </location>
</feature>
<evidence type="ECO:0000256" key="1">
    <source>
        <dbReference type="ARBA" id="ARBA00001935"/>
    </source>
</evidence>
<dbReference type="SUPFAM" id="SSF49329">
    <property type="entry name" value="Cu,Zn superoxide dismutase-like"/>
    <property type="match status" value="1"/>
</dbReference>
<evidence type="ECO:0000256" key="14">
    <source>
        <dbReference type="ARBA" id="ARBA00023288"/>
    </source>
</evidence>
<feature type="domain" description="Superoxide dismutase copper/zinc binding" evidence="16">
    <location>
        <begin position="28"/>
        <end position="143"/>
    </location>
</feature>
<evidence type="ECO:0000256" key="12">
    <source>
        <dbReference type="ARBA" id="ARBA00023008"/>
    </source>
</evidence>
<keyword evidence="12" id="KW-0186">Copper</keyword>
<dbReference type="InterPro" id="IPR001424">
    <property type="entry name" value="SOD_Cu_Zn_dom"/>
</dbReference>
<dbReference type="GO" id="GO:0005576">
    <property type="term" value="C:extracellular region"/>
    <property type="evidence" value="ECO:0007669"/>
    <property type="project" value="UniProtKB-ARBA"/>
</dbReference>
<gene>
    <name evidence="17" type="ORF">CANTADRAFT_33091</name>
</gene>
<evidence type="ECO:0000313" key="18">
    <source>
        <dbReference type="Proteomes" id="UP000094285"/>
    </source>
</evidence>
<dbReference type="InterPro" id="IPR036423">
    <property type="entry name" value="SOD-like_Cu/Zn_dom_sf"/>
</dbReference>
<keyword evidence="11" id="KW-0560">Oxidoreductase</keyword>
<keyword evidence="13" id="KW-0843">Virulence</keyword>
<dbReference type="OrthoDB" id="159229at2759"/>
<dbReference type="Proteomes" id="UP000094285">
    <property type="component" value="Unassembled WGS sequence"/>
</dbReference>
<keyword evidence="8" id="KW-0472">Membrane</keyword>
<dbReference type="AlphaFoldDB" id="A0A1E4SJR2"/>
<keyword evidence="6" id="KW-0134">Cell wall</keyword>
<keyword evidence="7" id="KW-0964">Secreted</keyword>
<sequence>AGKAPTITRNPKNAVAVADFPFGFDNHVKGSIVFTAKRRGKIGVHVDMTGLPPSGGPFYYHIHDHPIPEDGNCDVAGGRFDPYDGVEDCDSVRNDAYCRVGDLSGKHGWINTTCFETQYTDLFLSLNRKSDSYIVGKSVVFHYENMTSFACSNIELASLAKIESMVKAHQIADPETVDELQKRSQDDYIFDDATLNADLEAELERELNHEL</sequence>
<dbReference type="EMBL" id="KV453911">
    <property type="protein sequence ID" value="ODV79672.1"/>
    <property type="molecule type" value="Genomic_DNA"/>
</dbReference>
<evidence type="ECO:0000256" key="2">
    <source>
        <dbReference type="ARBA" id="ARBA00004191"/>
    </source>
</evidence>
<dbReference type="Pfam" id="PF00080">
    <property type="entry name" value="Sod_Cu"/>
    <property type="match status" value="1"/>
</dbReference>
<keyword evidence="10" id="KW-0049">Antioxidant</keyword>
<reference evidence="18" key="1">
    <citation type="submission" date="2016-05" db="EMBL/GenBank/DDBJ databases">
        <title>Comparative genomics of biotechnologically important yeasts.</title>
        <authorList>
            <consortium name="DOE Joint Genome Institute"/>
            <person name="Riley R."/>
            <person name="Haridas S."/>
            <person name="Wolfe K.H."/>
            <person name="Lopes M.R."/>
            <person name="Hittinger C.T."/>
            <person name="Goker M."/>
            <person name="Salamov A."/>
            <person name="Wisecaver J."/>
            <person name="Long T.M."/>
            <person name="Aerts A.L."/>
            <person name="Barry K."/>
            <person name="Choi C."/>
            <person name="Clum A."/>
            <person name="Coughlan A.Y."/>
            <person name="Deshpande S."/>
            <person name="Douglass A.P."/>
            <person name="Hanson S.J."/>
            <person name="Klenk H.-P."/>
            <person name="Labutti K."/>
            <person name="Lapidus A."/>
            <person name="Lindquist E."/>
            <person name="Lipzen A."/>
            <person name="Meier-Kolthoff J.P."/>
            <person name="Ohm R.A."/>
            <person name="Otillar R.P."/>
            <person name="Pangilinan J."/>
            <person name="Peng Y."/>
            <person name="Rokas A."/>
            <person name="Rosa C.A."/>
            <person name="Scheuner C."/>
            <person name="Sibirny A.A."/>
            <person name="Slot J.C."/>
            <person name="Stielow J.B."/>
            <person name="Sun H."/>
            <person name="Kurtzman C.P."/>
            <person name="Blackwell M."/>
            <person name="Grigoriev I.V."/>
            <person name="Jeffries T.W."/>
        </authorList>
    </citation>
    <scope>NUCLEOTIDE SEQUENCE [LARGE SCALE GENOMIC DNA]</scope>
    <source>
        <strain evidence="18">NRRL Y-17324</strain>
    </source>
</reference>
<comment type="subcellular location">
    <subcellularLocation>
        <location evidence="3">Membrane</location>
        <topology evidence="3">Lipid-anchor</topology>
        <topology evidence="3">GPI-anchor</topology>
    </subcellularLocation>
    <subcellularLocation>
        <location evidence="2">Secreted</location>
        <location evidence="2">Cell wall</location>
    </subcellularLocation>
</comment>
<feature type="non-terminal residue" evidence="17">
    <location>
        <position position="211"/>
    </location>
</feature>
<comment type="similarity">
    <text evidence="4">Belongs to the Cu-Zn superoxide dismutase family.</text>
</comment>
<evidence type="ECO:0000256" key="4">
    <source>
        <dbReference type="ARBA" id="ARBA00010457"/>
    </source>
</evidence>
<keyword evidence="8" id="KW-0325">Glycoprotein</keyword>
<evidence type="ECO:0000256" key="9">
    <source>
        <dbReference type="ARBA" id="ARBA00022723"/>
    </source>
</evidence>
<keyword evidence="9" id="KW-0479">Metal-binding</keyword>
<comment type="cofactor">
    <cofactor evidence="1">
        <name>Cu cation</name>
        <dbReference type="ChEBI" id="CHEBI:23378"/>
    </cofactor>
</comment>
<evidence type="ECO:0000256" key="11">
    <source>
        <dbReference type="ARBA" id="ARBA00023002"/>
    </source>
</evidence>
<dbReference type="GO" id="GO:0046872">
    <property type="term" value="F:metal ion binding"/>
    <property type="evidence" value="ECO:0007669"/>
    <property type="project" value="UniProtKB-KW"/>
</dbReference>
<dbReference type="RefSeq" id="XP_020064794.1">
    <property type="nucleotide sequence ID" value="XM_020208493.1"/>
</dbReference>
<evidence type="ECO:0000256" key="3">
    <source>
        <dbReference type="ARBA" id="ARBA00004589"/>
    </source>
</evidence>
<dbReference type="FunFam" id="2.60.40.200:FF:000007">
    <property type="entry name" value="Cell surface Cu-only superoxide dismutase 5"/>
    <property type="match status" value="1"/>
</dbReference>
<evidence type="ECO:0000313" key="17">
    <source>
        <dbReference type="EMBL" id="ODV79672.1"/>
    </source>
</evidence>
<dbReference type="GO" id="GO:0098552">
    <property type="term" value="C:side of membrane"/>
    <property type="evidence" value="ECO:0007669"/>
    <property type="project" value="UniProtKB-KW"/>
</dbReference>
<organism evidence="17 18">
    <name type="scientific">Suhomyces tanzawaensis NRRL Y-17324</name>
    <dbReference type="NCBI Taxonomy" id="984487"/>
    <lineage>
        <taxon>Eukaryota</taxon>
        <taxon>Fungi</taxon>
        <taxon>Dikarya</taxon>
        <taxon>Ascomycota</taxon>
        <taxon>Saccharomycotina</taxon>
        <taxon>Pichiomycetes</taxon>
        <taxon>Debaryomycetaceae</taxon>
        <taxon>Suhomyces</taxon>
    </lineage>
</organism>
<name>A0A1E4SJR2_9ASCO</name>
<keyword evidence="14" id="KW-0449">Lipoprotein</keyword>
<proteinExistence type="inferred from homology"/>
<evidence type="ECO:0000256" key="15">
    <source>
        <dbReference type="ARBA" id="ARBA00049204"/>
    </source>
</evidence>
<evidence type="ECO:0000259" key="16">
    <source>
        <dbReference type="Pfam" id="PF00080"/>
    </source>
</evidence>
<accession>A0A1E4SJR2</accession>
<dbReference type="STRING" id="984487.A0A1E4SJR2"/>
<dbReference type="Gene3D" id="2.60.40.200">
    <property type="entry name" value="Superoxide dismutase, copper/zinc binding domain"/>
    <property type="match status" value="1"/>
</dbReference>
<evidence type="ECO:0000256" key="7">
    <source>
        <dbReference type="ARBA" id="ARBA00022525"/>
    </source>
</evidence>
<keyword evidence="18" id="KW-1185">Reference proteome</keyword>
<evidence type="ECO:0000256" key="6">
    <source>
        <dbReference type="ARBA" id="ARBA00022512"/>
    </source>
</evidence>
<evidence type="ECO:0000256" key="8">
    <source>
        <dbReference type="ARBA" id="ARBA00022622"/>
    </source>
</evidence>
<dbReference type="GO" id="GO:0004784">
    <property type="term" value="F:superoxide dismutase activity"/>
    <property type="evidence" value="ECO:0007669"/>
    <property type="project" value="UniProtKB-EC"/>
</dbReference>
<dbReference type="EC" id="1.15.1.1" evidence="5"/>
<dbReference type="GeneID" id="30982630"/>
<protein>
    <recommendedName>
        <fullName evidence="5">superoxide dismutase</fullName>
        <ecNumber evidence="5">1.15.1.1</ecNumber>
    </recommendedName>
</protein>
<evidence type="ECO:0000256" key="13">
    <source>
        <dbReference type="ARBA" id="ARBA00023026"/>
    </source>
</evidence>